<organism evidence="1 2">
    <name type="scientific">Smallanthus sonchifolius</name>
    <dbReference type="NCBI Taxonomy" id="185202"/>
    <lineage>
        <taxon>Eukaryota</taxon>
        <taxon>Viridiplantae</taxon>
        <taxon>Streptophyta</taxon>
        <taxon>Embryophyta</taxon>
        <taxon>Tracheophyta</taxon>
        <taxon>Spermatophyta</taxon>
        <taxon>Magnoliopsida</taxon>
        <taxon>eudicotyledons</taxon>
        <taxon>Gunneridae</taxon>
        <taxon>Pentapetalae</taxon>
        <taxon>asterids</taxon>
        <taxon>campanulids</taxon>
        <taxon>Asterales</taxon>
        <taxon>Asteraceae</taxon>
        <taxon>Asteroideae</taxon>
        <taxon>Heliantheae alliance</taxon>
        <taxon>Millerieae</taxon>
        <taxon>Smallanthus</taxon>
    </lineage>
</organism>
<name>A0ACB9BYR0_9ASTR</name>
<sequence>MGIEHQVIHNLLQRKHLRILGVRKWSVGAICEVTALLAATEFESFRNSRRSFIRDIKATNILWDPKVIAKVVDLGLSRLAPVANVEGVVLAKCQQLLREVQ</sequence>
<dbReference type="Proteomes" id="UP001056120">
    <property type="component" value="Linkage Group LG22"/>
</dbReference>
<protein>
    <submittedName>
        <fullName evidence="1">Uncharacterized protein</fullName>
    </submittedName>
</protein>
<dbReference type="EMBL" id="CM042039">
    <property type="protein sequence ID" value="KAI3727120.1"/>
    <property type="molecule type" value="Genomic_DNA"/>
</dbReference>
<comment type="caution">
    <text evidence="1">The sequence shown here is derived from an EMBL/GenBank/DDBJ whole genome shotgun (WGS) entry which is preliminary data.</text>
</comment>
<reference evidence="1 2" key="2">
    <citation type="journal article" date="2022" name="Mol. Ecol. Resour.">
        <title>The genomes of chicory, endive, great burdock and yacon provide insights into Asteraceae paleo-polyploidization history and plant inulin production.</title>
        <authorList>
            <person name="Fan W."/>
            <person name="Wang S."/>
            <person name="Wang H."/>
            <person name="Wang A."/>
            <person name="Jiang F."/>
            <person name="Liu H."/>
            <person name="Zhao H."/>
            <person name="Xu D."/>
            <person name="Zhang Y."/>
        </authorList>
    </citation>
    <scope>NUCLEOTIDE SEQUENCE [LARGE SCALE GENOMIC DNA]</scope>
    <source>
        <strain evidence="2">cv. Yunnan</strain>
        <tissue evidence="1">Leaves</tissue>
    </source>
</reference>
<reference evidence="2" key="1">
    <citation type="journal article" date="2022" name="Mol. Ecol. Resour.">
        <title>The genomes of chicory, endive, great burdock and yacon provide insights into Asteraceae palaeo-polyploidization history and plant inulin production.</title>
        <authorList>
            <person name="Fan W."/>
            <person name="Wang S."/>
            <person name="Wang H."/>
            <person name="Wang A."/>
            <person name="Jiang F."/>
            <person name="Liu H."/>
            <person name="Zhao H."/>
            <person name="Xu D."/>
            <person name="Zhang Y."/>
        </authorList>
    </citation>
    <scope>NUCLEOTIDE SEQUENCE [LARGE SCALE GENOMIC DNA]</scope>
    <source>
        <strain evidence="2">cv. Yunnan</strain>
    </source>
</reference>
<accession>A0ACB9BYR0</accession>
<evidence type="ECO:0000313" key="2">
    <source>
        <dbReference type="Proteomes" id="UP001056120"/>
    </source>
</evidence>
<gene>
    <name evidence="1" type="ORF">L1987_66929</name>
</gene>
<keyword evidence="2" id="KW-1185">Reference proteome</keyword>
<proteinExistence type="predicted"/>
<evidence type="ECO:0000313" key="1">
    <source>
        <dbReference type="EMBL" id="KAI3727120.1"/>
    </source>
</evidence>